<keyword evidence="8" id="KW-0472">Membrane</keyword>
<dbReference type="FunFam" id="3.90.550.10:FF:000149">
    <property type="entry name" value="Alpha-1,6-mannosyltransferase subunit"/>
    <property type="match status" value="1"/>
</dbReference>
<feature type="compositionally biased region" description="Basic and acidic residues" evidence="7">
    <location>
        <begin position="18"/>
        <end position="29"/>
    </location>
</feature>
<keyword evidence="3" id="KW-0808">Transferase</keyword>
<feature type="compositionally biased region" description="Low complexity" evidence="7">
    <location>
        <begin position="40"/>
        <end position="50"/>
    </location>
</feature>
<dbReference type="EMBL" id="MU864432">
    <property type="protein sequence ID" value="KAK4186081.1"/>
    <property type="molecule type" value="Genomic_DNA"/>
</dbReference>
<comment type="caution">
    <text evidence="10">The sequence shown here is derived from an EMBL/GenBank/DDBJ whole genome shotgun (WGS) entry which is preliminary data.</text>
</comment>
<dbReference type="Gene3D" id="3.90.550.10">
    <property type="entry name" value="Spore Coat Polysaccharide Biosynthesis Protein SpsA, Chain A"/>
    <property type="match status" value="1"/>
</dbReference>
<name>A0AAN7AEY6_9PEZI</name>
<dbReference type="Pfam" id="PF12906">
    <property type="entry name" value="RINGv"/>
    <property type="match status" value="1"/>
</dbReference>
<keyword evidence="6" id="KW-0862">Zinc</keyword>
<keyword evidence="2" id="KW-0328">Glycosyltransferase</keyword>
<feature type="domain" description="RING-CH-type" evidence="9">
    <location>
        <begin position="89"/>
        <end position="154"/>
    </location>
</feature>
<evidence type="ECO:0000256" key="2">
    <source>
        <dbReference type="ARBA" id="ARBA00022676"/>
    </source>
</evidence>
<dbReference type="Pfam" id="PF05637">
    <property type="entry name" value="Glyco_transf_34"/>
    <property type="match status" value="1"/>
</dbReference>
<evidence type="ECO:0000256" key="4">
    <source>
        <dbReference type="ARBA" id="ARBA00022723"/>
    </source>
</evidence>
<keyword evidence="8" id="KW-0812">Transmembrane</keyword>
<dbReference type="PANTHER" id="PTHR31306:SF10">
    <property type="entry name" value="ALPHA-1,6-MANNOSYLTRANSFERASE MNN11-RELATED"/>
    <property type="match status" value="1"/>
</dbReference>
<dbReference type="GO" id="GO:0000009">
    <property type="term" value="F:alpha-1,6-mannosyltransferase activity"/>
    <property type="evidence" value="ECO:0007669"/>
    <property type="project" value="TreeGrafter"/>
</dbReference>
<evidence type="ECO:0000313" key="10">
    <source>
        <dbReference type="EMBL" id="KAK4186081.1"/>
    </source>
</evidence>
<sequence>MASEAIRPQWSWGEGIDEQSHLHHHHQEEPAPSSTTYTGAPAPAESSQEPAPEPTPTQPPRRYYKPRTCRICLEVVQPSTELDDSLAGRIFASKAQVRYVSEDPELGRLMSPCHCKGSQKYVHEGCLQAWRNAAPMNDRNFWRCPTCQFEYRLERLRWGRWLSSGMLRLGITLFVMVVTVFILGFVADPIMEFVVDPLGSVVQSLFDELDEDIGIPILPEDLKSDTWSFHFVKGFLSLGLLGFLKSMLAMSPFNIFNLRVGGRRRRGRGVAIESVSWFAVVVGIITFLVATWKIVSHYSAKMLENASDRIVDVQQDDGPDEDDDDVDGQAPDNGEPEESRKDRLLLSAMHFAYPPRKTSNPPPYLPRTTRLPGLRRNRLKLVAITGLFFLAVIYLLTRPNNGSRKSLSHTPTGKPPVVLVTVLDENKYSKAYIDTVKENRIKYAEKHGYRTLFAKEGDYDLKGAPGSWTKVVAMRHALTKFPDCYFAWYLDQNAFIMNPLLKIENHVMKTSKLTDIMKKDHSVVPPDSIIKTFSHLTGQDVDFVLTQDKEGLSVGSFIIRNGDWARFFLETWFDPIYRSYNFQKAEAHALEHIVQWHPTILARLAIVDQKLINSYSQGNKGVEYKDGDIAVRLVDCVAAGAQACETESQKFTQQWRTSFTNS</sequence>
<keyword evidence="11" id="KW-1185">Reference proteome</keyword>
<proteinExistence type="inferred from homology"/>
<reference evidence="10" key="1">
    <citation type="journal article" date="2023" name="Mol. Phylogenet. Evol.">
        <title>Genome-scale phylogeny and comparative genomics of the fungal order Sordariales.</title>
        <authorList>
            <person name="Hensen N."/>
            <person name="Bonometti L."/>
            <person name="Westerberg I."/>
            <person name="Brannstrom I.O."/>
            <person name="Guillou S."/>
            <person name="Cros-Aarteil S."/>
            <person name="Calhoun S."/>
            <person name="Haridas S."/>
            <person name="Kuo A."/>
            <person name="Mondo S."/>
            <person name="Pangilinan J."/>
            <person name="Riley R."/>
            <person name="LaButti K."/>
            <person name="Andreopoulos B."/>
            <person name="Lipzen A."/>
            <person name="Chen C."/>
            <person name="Yan M."/>
            <person name="Daum C."/>
            <person name="Ng V."/>
            <person name="Clum A."/>
            <person name="Steindorff A."/>
            <person name="Ohm R.A."/>
            <person name="Martin F."/>
            <person name="Silar P."/>
            <person name="Natvig D.O."/>
            <person name="Lalanne C."/>
            <person name="Gautier V."/>
            <person name="Ament-Velasquez S.L."/>
            <person name="Kruys A."/>
            <person name="Hutchinson M.I."/>
            <person name="Powell A.J."/>
            <person name="Barry K."/>
            <person name="Miller A.N."/>
            <person name="Grigoriev I.V."/>
            <person name="Debuchy R."/>
            <person name="Gladieux P."/>
            <person name="Hiltunen Thoren M."/>
            <person name="Johannesson H."/>
        </authorList>
    </citation>
    <scope>NUCLEOTIDE SEQUENCE</scope>
    <source>
        <strain evidence="10">PSN309</strain>
    </source>
</reference>
<dbReference type="SUPFAM" id="SSF57850">
    <property type="entry name" value="RING/U-box"/>
    <property type="match status" value="1"/>
</dbReference>
<evidence type="ECO:0000259" key="9">
    <source>
        <dbReference type="PROSITE" id="PS51292"/>
    </source>
</evidence>
<evidence type="ECO:0000256" key="5">
    <source>
        <dbReference type="ARBA" id="ARBA00022771"/>
    </source>
</evidence>
<reference evidence="10" key="2">
    <citation type="submission" date="2023-05" db="EMBL/GenBank/DDBJ databases">
        <authorList>
            <consortium name="Lawrence Berkeley National Laboratory"/>
            <person name="Steindorff A."/>
            <person name="Hensen N."/>
            <person name="Bonometti L."/>
            <person name="Westerberg I."/>
            <person name="Brannstrom I.O."/>
            <person name="Guillou S."/>
            <person name="Cros-Aarteil S."/>
            <person name="Calhoun S."/>
            <person name="Haridas S."/>
            <person name="Kuo A."/>
            <person name="Mondo S."/>
            <person name="Pangilinan J."/>
            <person name="Riley R."/>
            <person name="Labutti K."/>
            <person name="Andreopoulos B."/>
            <person name="Lipzen A."/>
            <person name="Chen C."/>
            <person name="Yanf M."/>
            <person name="Daum C."/>
            <person name="Ng V."/>
            <person name="Clum A."/>
            <person name="Ohm R."/>
            <person name="Martin F."/>
            <person name="Silar P."/>
            <person name="Natvig D."/>
            <person name="Lalanne C."/>
            <person name="Gautier V."/>
            <person name="Ament-Velasquez S.L."/>
            <person name="Kruys A."/>
            <person name="Hutchinson M.I."/>
            <person name="Powell A.J."/>
            <person name="Barry K."/>
            <person name="Miller A.N."/>
            <person name="Grigoriev I.V."/>
            <person name="Debuchy R."/>
            <person name="Gladieux P."/>
            <person name="Thoren M.H."/>
            <person name="Johannesson H."/>
        </authorList>
    </citation>
    <scope>NUCLEOTIDE SEQUENCE</scope>
    <source>
        <strain evidence="10">PSN309</strain>
    </source>
</reference>
<gene>
    <name evidence="10" type="ORF">QBC35DRAFT_516476</name>
</gene>
<organism evidence="10 11">
    <name type="scientific">Podospora australis</name>
    <dbReference type="NCBI Taxonomy" id="1536484"/>
    <lineage>
        <taxon>Eukaryota</taxon>
        <taxon>Fungi</taxon>
        <taxon>Dikarya</taxon>
        <taxon>Ascomycota</taxon>
        <taxon>Pezizomycotina</taxon>
        <taxon>Sordariomycetes</taxon>
        <taxon>Sordariomycetidae</taxon>
        <taxon>Sordariales</taxon>
        <taxon>Podosporaceae</taxon>
        <taxon>Podospora</taxon>
    </lineage>
</organism>
<dbReference type="Gene3D" id="3.30.40.10">
    <property type="entry name" value="Zinc/RING finger domain, C3HC4 (zinc finger)"/>
    <property type="match status" value="1"/>
</dbReference>
<comment type="similarity">
    <text evidence="1">Belongs to the glycosyltransferase 34 family.</text>
</comment>
<feature type="transmembrane region" description="Helical" evidence="8">
    <location>
        <begin position="235"/>
        <end position="256"/>
    </location>
</feature>
<feature type="compositionally biased region" description="Acidic residues" evidence="7">
    <location>
        <begin position="314"/>
        <end position="327"/>
    </location>
</feature>
<dbReference type="InterPro" id="IPR008630">
    <property type="entry name" value="Glyco_trans_34"/>
</dbReference>
<dbReference type="InterPro" id="IPR011016">
    <property type="entry name" value="Znf_RING-CH"/>
</dbReference>
<keyword evidence="4" id="KW-0479">Metal-binding</keyword>
<keyword evidence="8" id="KW-1133">Transmembrane helix</keyword>
<accession>A0AAN7AEY6</accession>
<feature type="transmembrane region" description="Helical" evidence="8">
    <location>
        <begin position="165"/>
        <end position="187"/>
    </location>
</feature>
<evidence type="ECO:0000256" key="3">
    <source>
        <dbReference type="ARBA" id="ARBA00022679"/>
    </source>
</evidence>
<dbReference type="SMART" id="SM00744">
    <property type="entry name" value="RINGv"/>
    <property type="match status" value="1"/>
</dbReference>
<dbReference type="GO" id="GO:0008270">
    <property type="term" value="F:zinc ion binding"/>
    <property type="evidence" value="ECO:0007669"/>
    <property type="project" value="UniProtKB-KW"/>
</dbReference>
<dbReference type="PANTHER" id="PTHR31306">
    <property type="entry name" value="ALPHA-1,6-MANNOSYLTRANSFERASE MNN11-RELATED"/>
    <property type="match status" value="1"/>
</dbReference>
<dbReference type="CDD" id="cd16495">
    <property type="entry name" value="RING_CH-C4HC3_MARCH"/>
    <property type="match status" value="1"/>
</dbReference>
<feature type="transmembrane region" description="Helical" evidence="8">
    <location>
        <begin position="277"/>
        <end position="295"/>
    </location>
</feature>
<evidence type="ECO:0000313" key="11">
    <source>
        <dbReference type="Proteomes" id="UP001302126"/>
    </source>
</evidence>
<dbReference type="GO" id="GO:0006487">
    <property type="term" value="P:protein N-linked glycosylation"/>
    <property type="evidence" value="ECO:0007669"/>
    <property type="project" value="TreeGrafter"/>
</dbReference>
<dbReference type="PROSITE" id="PS51292">
    <property type="entry name" value="ZF_RING_CH"/>
    <property type="match status" value="1"/>
</dbReference>
<evidence type="ECO:0000256" key="1">
    <source>
        <dbReference type="ARBA" id="ARBA00005664"/>
    </source>
</evidence>
<dbReference type="Proteomes" id="UP001302126">
    <property type="component" value="Unassembled WGS sequence"/>
</dbReference>
<evidence type="ECO:0000256" key="8">
    <source>
        <dbReference type="SAM" id="Phobius"/>
    </source>
</evidence>
<protein>
    <recommendedName>
        <fullName evidence="9">RING-CH-type domain-containing protein</fullName>
    </recommendedName>
</protein>
<evidence type="ECO:0000256" key="7">
    <source>
        <dbReference type="SAM" id="MobiDB-lite"/>
    </source>
</evidence>
<feature type="region of interest" description="Disordered" evidence="7">
    <location>
        <begin position="313"/>
        <end position="341"/>
    </location>
</feature>
<evidence type="ECO:0000256" key="6">
    <source>
        <dbReference type="ARBA" id="ARBA00022833"/>
    </source>
</evidence>
<dbReference type="InterPro" id="IPR029044">
    <property type="entry name" value="Nucleotide-diphossugar_trans"/>
</dbReference>
<dbReference type="AlphaFoldDB" id="A0AAN7AEY6"/>
<keyword evidence="5" id="KW-0863">Zinc-finger</keyword>
<feature type="region of interest" description="Disordered" evidence="7">
    <location>
        <begin position="1"/>
        <end position="63"/>
    </location>
</feature>
<dbReference type="GO" id="GO:0000136">
    <property type="term" value="C:mannan polymerase complex"/>
    <property type="evidence" value="ECO:0007669"/>
    <property type="project" value="TreeGrafter"/>
</dbReference>
<dbReference type="InterPro" id="IPR013083">
    <property type="entry name" value="Znf_RING/FYVE/PHD"/>
</dbReference>